<evidence type="ECO:0000256" key="4">
    <source>
        <dbReference type="ARBA" id="ARBA00022833"/>
    </source>
</evidence>
<comment type="subcellular location">
    <subcellularLocation>
        <location evidence="1">Nucleus</location>
    </subcellularLocation>
</comment>
<evidence type="ECO:0000313" key="7">
    <source>
        <dbReference type="EMBL" id="PLW13531.1"/>
    </source>
</evidence>
<evidence type="ECO:0000313" key="8">
    <source>
        <dbReference type="Proteomes" id="UP000235388"/>
    </source>
</evidence>
<keyword evidence="5" id="KW-0539">Nucleus</keyword>
<dbReference type="OrthoDB" id="2505777at2759"/>
<keyword evidence="4" id="KW-0862">Zinc</keyword>
<keyword evidence="8" id="KW-1185">Reference proteome</keyword>
<protein>
    <recommendedName>
        <fullName evidence="9">BED-type domain-containing protein</fullName>
    </recommendedName>
</protein>
<dbReference type="GO" id="GO:0008270">
    <property type="term" value="F:zinc ion binding"/>
    <property type="evidence" value="ECO:0007669"/>
    <property type="project" value="UniProtKB-KW"/>
</dbReference>
<evidence type="ECO:0000256" key="2">
    <source>
        <dbReference type="ARBA" id="ARBA00022723"/>
    </source>
</evidence>
<dbReference type="AlphaFoldDB" id="A0A2N5SJY9"/>
<dbReference type="SUPFAM" id="SSF53098">
    <property type="entry name" value="Ribonuclease H-like"/>
    <property type="match status" value="1"/>
</dbReference>
<feature type="compositionally biased region" description="Acidic residues" evidence="6">
    <location>
        <begin position="23"/>
        <end position="32"/>
    </location>
</feature>
<feature type="compositionally biased region" description="Basic and acidic residues" evidence="6">
    <location>
        <begin position="1"/>
        <end position="12"/>
    </location>
</feature>
<keyword evidence="3" id="KW-0863">Zinc-finger</keyword>
<dbReference type="PANTHER" id="PTHR46481:SF10">
    <property type="entry name" value="ZINC FINGER BED DOMAIN-CONTAINING PROTEIN 39"/>
    <property type="match status" value="1"/>
</dbReference>
<dbReference type="InterPro" id="IPR052035">
    <property type="entry name" value="ZnF_BED_domain_contain"/>
</dbReference>
<name>A0A2N5SJY9_9BASI</name>
<evidence type="ECO:0000256" key="6">
    <source>
        <dbReference type="SAM" id="MobiDB-lite"/>
    </source>
</evidence>
<comment type="caution">
    <text evidence="7">The sequence shown here is derived from an EMBL/GenBank/DDBJ whole genome shotgun (WGS) entry which is preliminary data.</text>
</comment>
<dbReference type="InterPro" id="IPR012337">
    <property type="entry name" value="RNaseH-like_sf"/>
</dbReference>
<feature type="region of interest" description="Disordered" evidence="6">
    <location>
        <begin position="1"/>
        <end position="37"/>
    </location>
</feature>
<evidence type="ECO:0008006" key="9">
    <source>
        <dbReference type="Google" id="ProtNLM"/>
    </source>
</evidence>
<keyword evidence="2" id="KW-0479">Metal-binding</keyword>
<dbReference type="Proteomes" id="UP000235388">
    <property type="component" value="Unassembled WGS sequence"/>
</dbReference>
<sequence length="329" mass="36049">MKRKNLDPEKEPSSPAATPSEVIDVDQSDEEEKGQATGPKCSWVWNFLKESNEPGIVVCQVVMKTGKICGSRLKKDKSSSTKSFHGHLQSIHHLSDPSLAKKTKMHHMDLEKWSKSGTLQPKVQLNNETLKSAMVYMIADCDLSFAIVERKSFQELLRLLNKNAVSLVNSTNQASIATHISHAWTAPNVTAFMAVTAHFIDDNFELQDLTIAVPHVEDCLHTITTDNASVNLKMARELDLQIPHFSSSTNILGCVAHVINLAAKVGIAALGPIDQNQDGEEISMAKNDDVASNRMNINSLVSTPDGVDINAQTINKQIHGLCTPPGHIF</sequence>
<organism evidence="7 8">
    <name type="scientific">Puccinia coronata f. sp. avenae</name>
    <dbReference type="NCBI Taxonomy" id="200324"/>
    <lineage>
        <taxon>Eukaryota</taxon>
        <taxon>Fungi</taxon>
        <taxon>Dikarya</taxon>
        <taxon>Basidiomycota</taxon>
        <taxon>Pucciniomycotina</taxon>
        <taxon>Pucciniomycetes</taxon>
        <taxon>Pucciniales</taxon>
        <taxon>Pucciniaceae</taxon>
        <taxon>Puccinia</taxon>
    </lineage>
</organism>
<evidence type="ECO:0000256" key="1">
    <source>
        <dbReference type="ARBA" id="ARBA00004123"/>
    </source>
</evidence>
<proteinExistence type="predicted"/>
<dbReference type="EMBL" id="PGCJ01000947">
    <property type="protein sequence ID" value="PLW13531.1"/>
    <property type="molecule type" value="Genomic_DNA"/>
</dbReference>
<gene>
    <name evidence="7" type="ORF">PCANC_18198</name>
</gene>
<dbReference type="GO" id="GO:0005634">
    <property type="term" value="C:nucleus"/>
    <property type="evidence" value="ECO:0007669"/>
    <property type="project" value="UniProtKB-SubCell"/>
</dbReference>
<evidence type="ECO:0000256" key="3">
    <source>
        <dbReference type="ARBA" id="ARBA00022771"/>
    </source>
</evidence>
<dbReference type="PANTHER" id="PTHR46481">
    <property type="entry name" value="ZINC FINGER BED DOMAIN-CONTAINING PROTEIN 4"/>
    <property type="match status" value="1"/>
</dbReference>
<evidence type="ECO:0000256" key="5">
    <source>
        <dbReference type="ARBA" id="ARBA00023242"/>
    </source>
</evidence>
<accession>A0A2N5SJY9</accession>
<reference evidence="7 8" key="1">
    <citation type="submission" date="2017-11" db="EMBL/GenBank/DDBJ databases">
        <title>De novo assembly and phasing of dikaryotic genomes from two isolates of Puccinia coronata f. sp. avenae, the causal agent of oat crown rust.</title>
        <authorList>
            <person name="Miller M.E."/>
            <person name="Zhang Y."/>
            <person name="Omidvar V."/>
            <person name="Sperschneider J."/>
            <person name="Schwessinger B."/>
            <person name="Raley C."/>
            <person name="Palmer J.M."/>
            <person name="Garnica D."/>
            <person name="Upadhyaya N."/>
            <person name="Rathjen J."/>
            <person name="Taylor J.M."/>
            <person name="Park R.F."/>
            <person name="Dodds P.N."/>
            <person name="Hirsch C.D."/>
            <person name="Kianian S.F."/>
            <person name="Figueroa M."/>
        </authorList>
    </citation>
    <scope>NUCLEOTIDE SEQUENCE [LARGE SCALE GENOMIC DNA]</scope>
    <source>
        <strain evidence="7">12NC29</strain>
    </source>
</reference>